<dbReference type="Proteomes" id="UP001595912">
    <property type="component" value="Unassembled WGS sequence"/>
</dbReference>
<dbReference type="SMART" id="SM00788">
    <property type="entry name" value="Adenylsucc_synt"/>
    <property type="match status" value="1"/>
</dbReference>
<dbReference type="EMBL" id="JBHSIU010000011">
    <property type="protein sequence ID" value="MFC4998285.1"/>
    <property type="molecule type" value="Genomic_DNA"/>
</dbReference>
<comment type="cofactor">
    <cofactor evidence="7">
        <name>Mg(2+)</name>
        <dbReference type="ChEBI" id="CHEBI:18420"/>
    </cofactor>
    <text evidence="7">Binds 1 Mg(2+) ion per subunit.</text>
</comment>
<comment type="caution">
    <text evidence="7">Lacks conserved residue(s) required for the propagation of feature annotation.</text>
</comment>
<evidence type="ECO:0000256" key="5">
    <source>
        <dbReference type="ARBA" id="ARBA00022842"/>
    </source>
</evidence>
<evidence type="ECO:0000256" key="6">
    <source>
        <dbReference type="ARBA" id="ARBA00023134"/>
    </source>
</evidence>
<dbReference type="GO" id="GO:0004019">
    <property type="term" value="F:adenylosuccinate synthase activity"/>
    <property type="evidence" value="ECO:0007669"/>
    <property type="project" value="UniProtKB-EC"/>
</dbReference>
<comment type="catalytic activity">
    <reaction evidence="7">
        <text>IMP + L-aspartate + GTP = N(6)-(1,2-dicarboxyethyl)-AMP + GDP + phosphate + 2 H(+)</text>
        <dbReference type="Rhea" id="RHEA:15753"/>
        <dbReference type="ChEBI" id="CHEBI:15378"/>
        <dbReference type="ChEBI" id="CHEBI:29991"/>
        <dbReference type="ChEBI" id="CHEBI:37565"/>
        <dbReference type="ChEBI" id="CHEBI:43474"/>
        <dbReference type="ChEBI" id="CHEBI:57567"/>
        <dbReference type="ChEBI" id="CHEBI:58053"/>
        <dbReference type="ChEBI" id="CHEBI:58189"/>
        <dbReference type="EC" id="6.3.4.4"/>
    </reaction>
</comment>
<name>A0ABV9VRS7_9ACTN</name>
<dbReference type="InterPro" id="IPR042111">
    <property type="entry name" value="Adenylosuccinate_synth_dom3"/>
</dbReference>
<accession>A0ABV9VRS7</accession>
<feature type="binding site" evidence="7">
    <location>
        <begin position="83"/>
        <end position="85"/>
    </location>
    <ligand>
        <name>GTP</name>
        <dbReference type="ChEBI" id="CHEBI:37565"/>
    </ligand>
</feature>
<organism evidence="8 9">
    <name type="scientific">Dactylosporangium cerinum</name>
    <dbReference type="NCBI Taxonomy" id="1434730"/>
    <lineage>
        <taxon>Bacteria</taxon>
        <taxon>Bacillati</taxon>
        <taxon>Actinomycetota</taxon>
        <taxon>Actinomycetes</taxon>
        <taxon>Micromonosporales</taxon>
        <taxon>Micromonosporaceae</taxon>
        <taxon>Dactylosporangium</taxon>
    </lineage>
</organism>
<feature type="binding site" evidence="7">
    <location>
        <position position="193"/>
    </location>
    <ligand>
        <name>IMP</name>
        <dbReference type="ChEBI" id="CHEBI:58053"/>
        <note>ligand shared between dimeric partners</note>
    </ligand>
</feature>
<dbReference type="Gene3D" id="1.10.300.10">
    <property type="entry name" value="Adenylosuccinate Synthetase, subunit A, domain 2"/>
    <property type="match status" value="1"/>
</dbReference>
<evidence type="ECO:0000313" key="8">
    <source>
        <dbReference type="EMBL" id="MFC4998285.1"/>
    </source>
</evidence>
<feature type="active site" description="Proton donor" evidence="7">
    <location>
        <position position="84"/>
    </location>
</feature>
<keyword evidence="4 7" id="KW-0658">Purine biosynthesis</keyword>
<evidence type="ECO:0000256" key="1">
    <source>
        <dbReference type="ARBA" id="ARBA00022598"/>
    </source>
</evidence>
<dbReference type="Gene3D" id="3.90.170.10">
    <property type="entry name" value="Adenylosuccinate Synthetase, subunit A, domain 3"/>
    <property type="match status" value="1"/>
</dbReference>
<feature type="binding site" evidence="7">
    <location>
        <begin position="373"/>
        <end position="375"/>
    </location>
    <ligand>
        <name>GTP</name>
        <dbReference type="ChEBI" id="CHEBI:37565"/>
    </ligand>
</feature>
<keyword evidence="2 7" id="KW-0479">Metal-binding</keyword>
<feature type="binding site" description="in other chain" evidence="7">
    <location>
        <position position="266"/>
    </location>
    <ligand>
        <name>IMP</name>
        <dbReference type="ChEBI" id="CHEBI:58053"/>
        <note>ligand shared between dimeric partners</note>
    </ligand>
</feature>
<keyword evidence="3 7" id="KW-0547">Nucleotide-binding</keyword>
<keyword evidence="1 7" id="KW-0436">Ligase</keyword>
<evidence type="ECO:0000256" key="2">
    <source>
        <dbReference type="ARBA" id="ARBA00022723"/>
    </source>
</evidence>
<feature type="binding site" evidence="7">
    <location>
        <begin position="341"/>
        <end position="347"/>
    </location>
    <ligand>
        <name>substrate</name>
    </ligand>
</feature>
<comment type="pathway">
    <text evidence="7">Purine metabolism; AMP biosynthesis via de novo pathway; AMP from IMP: step 1/2.</text>
</comment>
<dbReference type="InterPro" id="IPR001114">
    <property type="entry name" value="Adenylosuccinate_synthetase"/>
</dbReference>
<dbReference type="Pfam" id="PF00709">
    <property type="entry name" value="Adenylsucc_synt"/>
    <property type="match status" value="1"/>
</dbReference>
<evidence type="ECO:0000256" key="3">
    <source>
        <dbReference type="ARBA" id="ARBA00022741"/>
    </source>
</evidence>
<evidence type="ECO:0000313" key="9">
    <source>
        <dbReference type="Proteomes" id="UP001595912"/>
    </source>
</evidence>
<dbReference type="InterPro" id="IPR042110">
    <property type="entry name" value="Adenylosuccinate_synth_dom2"/>
</dbReference>
<feature type="binding site" evidence="7">
    <location>
        <position position="83"/>
    </location>
    <ligand>
        <name>Mg(2+)</name>
        <dbReference type="ChEBI" id="CHEBI:18420"/>
    </ligand>
</feature>
<feature type="binding site" evidence="7">
    <location>
        <position position="347"/>
    </location>
    <ligand>
        <name>GTP</name>
        <dbReference type="ChEBI" id="CHEBI:37565"/>
    </ligand>
</feature>
<sequence length="476" mass="52220">MNHAFSLGHVDDIDAPLLAYMRARRRRERLAVVFRDGVPRATRAQTTWVGDLQQGDGGKGAMTDRLARTHDVIVRVQGGDNAGHTTVFLDADGREVTVKNHIIPSGMRHPGTIGILGNGVLLNAERFGEELTAFGPVMPDIADRVFVSGRAHLILPLHRFVDAREEGLKERRGDAIGTTRRGVGPANISKVNRVGIRVTDLRDWSAVENRVRANVDFFDLDAEHAEANLSWLDQHKKLLLDREVDSVRLIDDLVGSGLSVLFEGAQGPVIDLEHGIYPYVTTAPTAAYSVASGAGFDLARIDHRVGVLKVYQTMVGNGAFVSEDHAELGTRLRAAGAEFGTTTGRARRCGWLDLVHARWAAELNGFTSVVLTKLDCLDEFEQVGVCVAYERDGELITEFAPEHAELSRSRPVYRYFDGWLSSTRAATSFADLPVQAREFVEFIAAYLGAEVGAVTTGPRDVDMLVRPGTRFSELVR</sequence>
<evidence type="ECO:0000256" key="7">
    <source>
        <dbReference type="HAMAP-Rule" id="MF_00011"/>
    </source>
</evidence>
<keyword evidence="6 7" id="KW-0342">GTP-binding</keyword>
<protein>
    <recommendedName>
        <fullName evidence="7">Adenylosuccinate synthetase</fullName>
        <shortName evidence="7">AMPSase</shortName>
        <shortName evidence="7">AdSS</shortName>
        <ecNumber evidence="7">6.3.4.4</ecNumber>
    </recommendedName>
    <alternativeName>
        <fullName evidence="7">IMP--aspartate ligase</fullName>
    </alternativeName>
</protein>
<dbReference type="RefSeq" id="WP_380114540.1">
    <property type="nucleotide sequence ID" value="NZ_JBHSIU010000011.1"/>
</dbReference>
<feature type="binding site" evidence="7">
    <location>
        <begin position="455"/>
        <end position="457"/>
    </location>
    <ligand>
        <name>GTP</name>
        <dbReference type="ChEBI" id="CHEBI:37565"/>
    </ligand>
</feature>
<feature type="binding site" description="in other chain" evidence="7">
    <location>
        <position position="345"/>
    </location>
    <ligand>
        <name>IMP</name>
        <dbReference type="ChEBI" id="CHEBI:58053"/>
        <note>ligand shared between dimeric partners</note>
    </ligand>
</feature>
<dbReference type="PANTHER" id="PTHR11846:SF0">
    <property type="entry name" value="ADENYLOSUCCINATE SYNTHETASE"/>
    <property type="match status" value="1"/>
</dbReference>
<comment type="function">
    <text evidence="7">Plays an important role in the de novo pathway of purine nucleotide biosynthesis. Catalyzes the first committed step in the biosynthesis of AMP from IMP.</text>
</comment>
<dbReference type="SUPFAM" id="SSF52540">
    <property type="entry name" value="P-loop containing nucleoside triphosphate hydrolases"/>
    <property type="match status" value="1"/>
</dbReference>
<gene>
    <name evidence="7" type="primary">purA</name>
    <name evidence="8" type="ORF">ACFPIJ_10615</name>
</gene>
<feature type="binding site" description="in other chain" evidence="7">
    <location>
        <begin position="81"/>
        <end position="84"/>
    </location>
    <ligand>
        <name>IMP</name>
        <dbReference type="ChEBI" id="CHEBI:58053"/>
        <note>ligand shared between dimeric partners</note>
    </ligand>
</feature>
<feature type="binding site" description="in other chain" evidence="7">
    <location>
        <position position="281"/>
    </location>
    <ligand>
        <name>IMP</name>
        <dbReference type="ChEBI" id="CHEBI:58053"/>
        <note>ligand shared between dimeric partners</note>
    </ligand>
</feature>
<comment type="similarity">
    <text evidence="7">Belongs to the adenylosuccinate synthetase family.</text>
</comment>
<dbReference type="HAMAP" id="MF_00011">
    <property type="entry name" value="Adenylosucc_synth"/>
    <property type="match status" value="1"/>
</dbReference>
<feature type="binding site" evidence="7">
    <location>
        <position position="56"/>
    </location>
    <ligand>
        <name>Mg(2+)</name>
        <dbReference type="ChEBI" id="CHEBI:18420"/>
    </ligand>
</feature>
<reference evidence="9" key="1">
    <citation type="journal article" date="2019" name="Int. J. Syst. Evol. Microbiol.">
        <title>The Global Catalogue of Microorganisms (GCM) 10K type strain sequencing project: providing services to taxonomists for standard genome sequencing and annotation.</title>
        <authorList>
            <consortium name="The Broad Institute Genomics Platform"/>
            <consortium name="The Broad Institute Genome Sequencing Center for Infectious Disease"/>
            <person name="Wu L."/>
            <person name="Ma J."/>
        </authorList>
    </citation>
    <scope>NUCLEOTIDE SEQUENCE [LARGE SCALE GENOMIC DNA]</scope>
    <source>
        <strain evidence="9">CGMCC 4.7152</strain>
    </source>
</reference>
<keyword evidence="9" id="KW-1185">Reference proteome</keyword>
<keyword evidence="7" id="KW-0963">Cytoplasm</keyword>
<comment type="subunit">
    <text evidence="7">Homodimer.</text>
</comment>
<comment type="subcellular location">
    <subcellularLocation>
        <location evidence="7">Cytoplasm</location>
    </subcellularLocation>
</comment>
<dbReference type="Gene3D" id="3.40.440.10">
    <property type="entry name" value="Adenylosuccinate Synthetase, subunit A, domain 1"/>
    <property type="match status" value="1"/>
</dbReference>
<dbReference type="EC" id="6.3.4.4" evidence="7"/>
<evidence type="ECO:0000256" key="4">
    <source>
        <dbReference type="ARBA" id="ARBA00022755"/>
    </source>
</evidence>
<dbReference type="PANTHER" id="PTHR11846">
    <property type="entry name" value="ADENYLOSUCCINATE SYNTHETASE"/>
    <property type="match status" value="1"/>
</dbReference>
<feature type="binding site" description="in other chain" evidence="7">
    <location>
        <position position="179"/>
    </location>
    <ligand>
        <name>IMP</name>
        <dbReference type="ChEBI" id="CHEBI:58053"/>
        <note>ligand shared between dimeric partners</note>
    </ligand>
</feature>
<comment type="caution">
    <text evidence="8">The sequence shown here is derived from an EMBL/GenBank/DDBJ whole genome shotgun (WGS) entry which is preliminary data.</text>
</comment>
<feature type="active site" description="Proton acceptor" evidence="7">
    <location>
        <position position="56"/>
    </location>
</feature>
<dbReference type="InterPro" id="IPR042109">
    <property type="entry name" value="Adenylosuccinate_synth_dom1"/>
</dbReference>
<dbReference type="InterPro" id="IPR027417">
    <property type="entry name" value="P-loop_NTPase"/>
</dbReference>
<keyword evidence="5 7" id="KW-0460">Magnesium</keyword>
<proteinExistence type="inferred from homology"/>